<dbReference type="EMBL" id="CM007903">
    <property type="protein sequence ID" value="OTF98895.1"/>
    <property type="molecule type" value="Genomic_DNA"/>
</dbReference>
<reference evidence="1" key="3">
    <citation type="submission" date="2020-06" db="EMBL/GenBank/DDBJ databases">
        <title>Helianthus annuus Genome sequencing and assembly Release 2.</title>
        <authorList>
            <person name="Gouzy J."/>
            <person name="Langlade N."/>
            <person name="Munos S."/>
        </authorList>
    </citation>
    <scope>NUCLEOTIDE SEQUENCE</scope>
    <source>
        <tissue evidence="1">Leaves</tissue>
    </source>
</reference>
<evidence type="ECO:0000313" key="3">
    <source>
        <dbReference type="Proteomes" id="UP000215914"/>
    </source>
</evidence>
<dbReference type="Proteomes" id="UP000215914">
    <property type="component" value="Chromosome 14"/>
</dbReference>
<dbReference type="InterPro" id="IPR038947">
    <property type="entry name" value="At3g27210-like"/>
</dbReference>
<dbReference type="InParanoid" id="A0A251SKT6"/>
<dbReference type="EMBL" id="MNCJ02000329">
    <property type="protein sequence ID" value="KAF5770002.1"/>
    <property type="molecule type" value="Genomic_DNA"/>
</dbReference>
<dbReference type="OMA" id="ESIRNDM"/>
<name>A0A251SKT6_HELAN</name>
<reference evidence="1 3" key="1">
    <citation type="journal article" date="2017" name="Nature">
        <title>The sunflower genome provides insights into oil metabolism, flowering and Asterid evolution.</title>
        <authorList>
            <person name="Badouin H."/>
            <person name="Gouzy J."/>
            <person name="Grassa C.J."/>
            <person name="Murat F."/>
            <person name="Staton S.E."/>
            <person name="Cottret L."/>
            <person name="Lelandais-Briere C."/>
            <person name="Owens G.L."/>
            <person name="Carrere S."/>
            <person name="Mayjonade B."/>
            <person name="Legrand L."/>
            <person name="Gill N."/>
            <person name="Kane N.C."/>
            <person name="Bowers J.E."/>
            <person name="Hubner S."/>
            <person name="Bellec A."/>
            <person name="Berard A."/>
            <person name="Berges H."/>
            <person name="Blanchet N."/>
            <person name="Boniface M.C."/>
            <person name="Brunel D."/>
            <person name="Catrice O."/>
            <person name="Chaidir N."/>
            <person name="Claudel C."/>
            <person name="Donnadieu C."/>
            <person name="Faraut T."/>
            <person name="Fievet G."/>
            <person name="Helmstetter N."/>
            <person name="King M."/>
            <person name="Knapp S.J."/>
            <person name="Lai Z."/>
            <person name="Le Paslier M.C."/>
            <person name="Lippi Y."/>
            <person name="Lorenzon L."/>
            <person name="Mandel J.R."/>
            <person name="Marage G."/>
            <person name="Marchand G."/>
            <person name="Marquand E."/>
            <person name="Bret-Mestries E."/>
            <person name="Morien E."/>
            <person name="Nambeesan S."/>
            <person name="Nguyen T."/>
            <person name="Pegot-Espagnet P."/>
            <person name="Pouilly N."/>
            <person name="Raftis F."/>
            <person name="Sallet E."/>
            <person name="Schiex T."/>
            <person name="Thomas J."/>
            <person name="Vandecasteele C."/>
            <person name="Vares D."/>
            <person name="Vear F."/>
            <person name="Vautrin S."/>
            <person name="Crespi M."/>
            <person name="Mangin B."/>
            <person name="Burke J.M."/>
            <person name="Salse J."/>
            <person name="Munos S."/>
            <person name="Vincourt P."/>
            <person name="Rieseberg L.H."/>
            <person name="Langlade N.B."/>
        </authorList>
    </citation>
    <scope>NUCLEOTIDE SEQUENCE [LARGE SCALE GENOMIC DNA]</scope>
    <source>
        <strain evidence="3">cv. SF193</strain>
        <tissue evidence="1">Leaves</tissue>
    </source>
</reference>
<reference evidence="2" key="2">
    <citation type="submission" date="2017-02" db="EMBL/GenBank/DDBJ databases">
        <title>Sunflower complete genome.</title>
        <authorList>
            <person name="Langlade N."/>
            <person name="Munos S."/>
        </authorList>
    </citation>
    <scope>NUCLEOTIDE SEQUENCE [LARGE SCALE GENOMIC DNA]</scope>
    <source>
        <tissue evidence="2">Leaves</tissue>
    </source>
</reference>
<dbReference type="Gramene" id="mRNA:HanXRQr2_Chr14g0654671">
    <property type="protein sequence ID" value="mRNA:HanXRQr2_Chr14g0654671"/>
    <property type="gene ID" value="HanXRQr2_Chr14g0654671"/>
</dbReference>
<evidence type="ECO:0000313" key="1">
    <source>
        <dbReference type="EMBL" id="KAF5770002.1"/>
    </source>
</evidence>
<dbReference type="AlphaFoldDB" id="A0A251SKT6"/>
<gene>
    <name evidence="2" type="ORF">HannXRQ_Chr14g0450671</name>
    <name evidence="1" type="ORF">HanXRQr2_Chr14g0654671</name>
</gene>
<evidence type="ECO:0000313" key="2">
    <source>
        <dbReference type="EMBL" id="OTF98895.1"/>
    </source>
</evidence>
<organism evidence="2 3">
    <name type="scientific">Helianthus annuus</name>
    <name type="common">Common sunflower</name>
    <dbReference type="NCBI Taxonomy" id="4232"/>
    <lineage>
        <taxon>Eukaryota</taxon>
        <taxon>Viridiplantae</taxon>
        <taxon>Streptophyta</taxon>
        <taxon>Embryophyta</taxon>
        <taxon>Tracheophyta</taxon>
        <taxon>Spermatophyta</taxon>
        <taxon>Magnoliopsida</taxon>
        <taxon>eudicotyledons</taxon>
        <taxon>Gunneridae</taxon>
        <taxon>Pentapetalae</taxon>
        <taxon>asterids</taxon>
        <taxon>campanulids</taxon>
        <taxon>Asterales</taxon>
        <taxon>Asteraceae</taxon>
        <taxon>Asteroideae</taxon>
        <taxon>Heliantheae alliance</taxon>
        <taxon>Heliantheae</taxon>
        <taxon>Helianthus</taxon>
    </lineage>
</organism>
<keyword evidence="3" id="KW-1185">Reference proteome</keyword>
<protein>
    <submittedName>
        <fullName evidence="2">Uncharacterized protein</fullName>
    </submittedName>
</protein>
<proteinExistence type="predicted"/>
<accession>A0A251SKT6</accession>
<dbReference type="PANTHER" id="PTHR34280">
    <property type="entry name" value="OS01G0920100 PROTEIN"/>
    <property type="match status" value="1"/>
</dbReference>
<dbReference type="OrthoDB" id="1925325at2759"/>
<dbReference type="PANTHER" id="PTHR34280:SF18">
    <property type="match status" value="1"/>
</dbReference>
<sequence>MGACVSSHHKSCAMKVHISSGSDRKPDNHVAIIPHSPIKEKLPIIHGNLPVKPQLPPLQSTDESLHFGSKDETFFDSQAWLESDCESDFMSVNGEFTPSRGNTPMHGNFAATTPPIKGGAPAVNSYNDKLSMAVSQPYTCPIKKSKRLSELFSESPRVNRNFDEETVGSLEAAAVHGGELKPKREKWAEIVRVPGCLPRVLSSRRFVTQQTGVRGK</sequence>
<dbReference type="FunCoup" id="A0A251SKT6">
    <property type="interactions" value="395"/>
</dbReference>